<gene>
    <name evidence="1" type="ORF">EVAR_13707_1</name>
</gene>
<organism evidence="1 2">
    <name type="scientific">Eumeta variegata</name>
    <name type="common">Bagworm moth</name>
    <name type="synonym">Eumeta japonica</name>
    <dbReference type="NCBI Taxonomy" id="151549"/>
    <lineage>
        <taxon>Eukaryota</taxon>
        <taxon>Metazoa</taxon>
        <taxon>Ecdysozoa</taxon>
        <taxon>Arthropoda</taxon>
        <taxon>Hexapoda</taxon>
        <taxon>Insecta</taxon>
        <taxon>Pterygota</taxon>
        <taxon>Neoptera</taxon>
        <taxon>Endopterygota</taxon>
        <taxon>Lepidoptera</taxon>
        <taxon>Glossata</taxon>
        <taxon>Ditrysia</taxon>
        <taxon>Tineoidea</taxon>
        <taxon>Psychidae</taxon>
        <taxon>Oiketicinae</taxon>
        <taxon>Eumeta</taxon>
    </lineage>
</organism>
<dbReference type="EMBL" id="BGZK01000153">
    <property type="protein sequence ID" value="GBP23751.1"/>
    <property type="molecule type" value="Genomic_DNA"/>
</dbReference>
<dbReference type="AlphaFoldDB" id="A0A4C1UBG4"/>
<keyword evidence="2" id="KW-1185">Reference proteome</keyword>
<comment type="caution">
    <text evidence="1">The sequence shown here is derived from an EMBL/GenBank/DDBJ whole genome shotgun (WGS) entry which is preliminary data.</text>
</comment>
<accession>A0A4C1UBG4</accession>
<sequence>MRLLNSVNIDSMLLRTELPSQRTQRLAAVRERKYKRLTVESEEQRQTRWANVRETRRRNRFLGKDEFISAIDVSADVSCSICKQLFYPKQRRNLQTSFQQDFLPSELVEMNKILTCSRSSANIRKLKVPSQAY</sequence>
<dbReference type="Proteomes" id="UP000299102">
    <property type="component" value="Unassembled WGS sequence"/>
</dbReference>
<proteinExistence type="predicted"/>
<name>A0A4C1UBG4_EUMVA</name>
<evidence type="ECO:0000313" key="2">
    <source>
        <dbReference type="Proteomes" id="UP000299102"/>
    </source>
</evidence>
<evidence type="ECO:0000313" key="1">
    <source>
        <dbReference type="EMBL" id="GBP23751.1"/>
    </source>
</evidence>
<protein>
    <submittedName>
        <fullName evidence="1">Uncharacterized protein</fullName>
    </submittedName>
</protein>
<reference evidence="1 2" key="1">
    <citation type="journal article" date="2019" name="Commun. Biol.">
        <title>The bagworm genome reveals a unique fibroin gene that provides high tensile strength.</title>
        <authorList>
            <person name="Kono N."/>
            <person name="Nakamura H."/>
            <person name="Ohtoshi R."/>
            <person name="Tomita M."/>
            <person name="Numata K."/>
            <person name="Arakawa K."/>
        </authorList>
    </citation>
    <scope>NUCLEOTIDE SEQUENCE [LARGE SCALE GENOMIC DNA]</scope>
</reference>
<dbReference type="OrthoDB" id="416437at2759"/>